<proteinExistence type="inferred from homology"/>
<dbReference type="KEGG" id="ock:EXM22_07230"/>
<evidence type="ECO:0000256" key="4">
    <source>
        <dbReference type="ARBA" id="ARBA00013043"/>
    </source>
</evidence>
<comment type="similarity">
    <text evidence="3">Belongs to the DHNA family.</text>
</comment>
<name>A0A5C1QRN6_9SPIO</name>
<keyword evidence="10" id="KW-1185">Reference proteome</keyword>
<evidence type="ECO:0000256" key="1">
    <source>
        <dbReference type="ARBA" id="ARBA00001353"/>
    </source>
</evidence>
<evidence type="ECO:0000256" key="3">
    <source>
        <dbReference type="ARBA" id="ARBA00005708"/>
    </source>
</evidence>
<evidence type="ECO:0000256" key="5">
    <source>
        <dbReference type="ARBA" id="ARBA00022909"/>
    </source>
</evidence>
<dbReference type="EMBL" id="CP036150">
    <property type="protein sequence ID" value="QEN09879.1"/>
    <property type="molecule type" value="Genomic_DNA"/>
</dbReference>
<dbReference type="InterPro" id="IPR006156">
    <property type="entry name" value="Dihydroneopterin_aldolase"/>
</dbReference>
<dbReference type="InterPro" id="IPR006157">
    <property type="entry name" value="FolB_dom"/>
</dbReference>
<keyword evidence="5" id="KW-0289">Folate biosynthesis</keyword>
<dbReference type="PANTHER" id="PTHR42844">
    <property type="entry name" value="DIHYDRONEOPTERIN ALDOLASE 1-RELATED"/>
    <property type="match status" value="1"/>
</dbReference>
<evidence type="ECO:0000313" key="9">
    <source>
        <dbReference type="EMBL" id="QEN09879.1"/>
    </source>
</evidence>
<dbReference type="CDD" id="cd00534">
    <property type="entry name" value="DHNA_DHNTPE"/>
    <property type="match status" value="1"/>
</dbReference>
<dbReference type="PANTHER" id="PTHR42844:SF1">
    <property type="entry name" value="DIHYDRONEOPTERIN ALDOLASE 1-RELATED"/>
    <property type="match status" value="1"/>
</dbReference>
<evidence type="ECO:0000256" key="7">
    <source>
        <dbReference type="ARBA" id="ARBA00032903"/>
    </source>
</evidence>
<evidence type="ECO:0000256" key="2">
    <source>
        <dbReference type="ARBA" id="ARBA00005013"/>
    </source>
</evidence>
<dbReference type="GO" id="GO:0046656">
    <property type="term" value="P:folic acid biosynthetic process"/>
    <property type="evidence" value="ECO:0007669"/>
    <property type="project" value="UniProtKB-KW"/>
</dbReference>
<dbReference type="EC" id="4.1.2.25" evidence="4"/>
<organism evidence="9 10">
    <name type="scientific">Oceanispirochaeta crateris</name>
    <dbReference type="NCBI Taxonomy" id="2518645"/>
    <lineage>
        <taxon>Bacteria</taxon>
        <taxon>Pseudomonadati</taxon>
        <taxon>Spirochaetota</taxon>
        <taxon>Spirochaetia</taxon>
        <taxon>Spirochaetales</taxon>
        <taxon>Spirochaetaceae</taxon>
        <taxon>Oceanispirochaeta</taxon>
    </lineage>
</organism>
<dbReference type="SMART" id="SM00905">
    <property type="entry name" value="FolB"/>
    <property type="match status" value="1"/>
</dbReference>
<feature type="domain" description="Dihydroneopterin aldolase/epimerase" evidence="8">
    <location>
        <begin position="6"/>
        <end position="116"/>
    </location>
</feature>
<sequence length="118" mass="13262">MTMDKIIISDLMLRCIIGINPDERINKQDVLINLTLYTDFSKSIESEDIEDTVNYKKLKLDIMTLVEGSSFLLVEKLASTISDCCLGYKGVKAVLVKVEKPTALRFARSVGVEIFRKG</sequence>
<dbReference type="InterPro" id="IPR043133">
    <property type="entry name" value="GTP-CH-I_C/QueF"/>
</dbReference>
<comment type="pathway">
    <text evidence="2">Cofactor biosynthesis; tetrahydrofolate biosynthesis; 2-amino-4-hydroxy-6-hydroxymethyl-7,8-dihydropteridine diphosphate from 7,8-dihydroneopterin triphosphate: step 3/4.</text>
</comment>
<protein>
    <recommendedName>
        <fullName evidence="4">dihydroneopterin aldolase</fullName>
        <ecNumber evidence="4">4.1.2.25</ecNumber>
    </recommendedName>
    <alternativeName>
        <fullName evidence="7">7,8-dihydroneopterin aldolase</fullName>
    </alternativeName>
</protein>
<evidence type="ECO:0000256" key="6">
    <source>
        <dbReference type="ARBA" id="ARBA00023239"/>
    </source>
</evidence>
<gene>
    <name evidence="9" type="ORF">EXM22_07230</name>
</gene>
<dbReference type="GO" id="GO:0005737">
    <property type="term" value="C:cytoplasm"/>
    <property type="evidence" value="ECO:0007669"/>
    <property type="project" value="TreeGrafter"/>
</dbReference>
<accession>A0A5C1QRN6</accession>
<dbReference type="Proteomes" id="UP000324209">
    <property type="component" value="Chromosome"/>
</dbReference>
<reference evidence="9 10" key="1">
    <citation type="submission" date="2019-02" db="EMBL/GenBank/DDBJ databases">
        <title>Complete Genome Sequence and Methylome Analysis of free living Spirochaetas.</title>
        <authorList>
            <person name="Fomenkov A."/>
            <person name="Dubinina G."/>
            <person name="Leshcheva N."/>
            <person name="Mikheeva N."/>
            <person name="Grabovich M."/>
            <person name="Vincze T."/>
            <person name="Roberts R.J."/>
        </authorList>
    </citation>
    <scope>NUCLEOTIDE SEQUENCE [LARGE SCALE GENOMIC DNA]</scope>
    <source>
        <strain evidence="9 10">K2</strain>
    </source>
</reference>
<keyword evidence="6" id="KW-0456">Lyase</keyword>
<evidence type="ECO:0000313" key="10">
    <source>
        <dbReference type="Proteomes" id="UP000324209"/>
    </source>
</evidence>
<dbReference type="SUPFAM" id="SSF55620">
    <property type="entry name" value="Tetrahydrobiopterin biosynthesis enzymes-like"/>
    <property type="match status" value="1"/>
</dbReference>
<dbReference type="OrthoDB" id="7580479at2"/>
<dbReference type="Pfam" id="PF02152">
    <property type="entry name" value="FolB"/>
    <property type="match status" value="1"/>
</dbReference>
<comment type="catalytic activity">
    <reaction evidence="1">
        <text>7,8-dihydroneopterin = 6-hydroxymethyl-7,8-dihydropterin + glycolaldehyde</text>
        <dbReference type="Rhea" id="RHEA:10540"/>
        <dbReference type="ChEBI" id="CHEBI:17001"/>
        <dbReference type="ChEBI" id="CHEBI:17071"/>
        <dbReference type="ChEBI" id="CHEBI:44841"/>
        <dbReference type="EC" id="4.1.2.25"/>
    </reaction>
</comment>
<dbReference type="NCBIfam" id="TIGR00526">
    <property type="entry name" value="folB_dom"/>
    <property type="match status" value="1"/>
</dbReference>
<dbReference type="AlphaFoldDB" id="A0A5C1QRN6"/>
<dbReference type="Gene3D" id="3.30.1130.10">
    <property type="match status" value="1"/>
</dbReference>
<evidence type="ECO:0000259" key="8">
    <source>
        <dbReference type="SMART" id="SM00905"/>
    </source>
</evidence>
<dbReference type="GO" id="GO:0004150">
    <property type="term" value="F:dihydroneopterin aldolase activity"/>
    <property type="evidence" value="ECO:0007669"/>
    <property type="project" value="UniProtKB-EC"/>
</dbReference>